<dbReference type="Proteomes" id="UP000236621">
    <property type="component" value="Unassembled WGS sequence"/>
</dbReference>
<reference evidence="1 2" key="1">
    <citation type="submission" date="2017-08" db="EMBL/GenBank/DDBJ databases">
        <title>Harnessing the power of phylogenomics to disentangle the directionality and signatures of interkingdom host jumping in the parasitic fungal genus Tolypocladium.</title>
        <authorList>
            <person name="Quandt C.A."/>
            <person name="Patterson W."/>
            <person name="Spatafora J.W."/>
        </authorList>
    </citation>
    <scope>NUCLEOTIDE SEQUENCE [LARGE SCALE GENOMIC DNA]</scope>
    <source>
        <strain evidence="1 2">CBS 113982</strain>
    </source>
</reference>
<evidence type="ECO:0000313" key="2">
    <source>
        <dbReference type="Proteomes" id="UP000236621"/>
    </source>
</evidence>
<evidence type="ECO:0008006" key="3">
    <source>
        <dbReference type="Google" id="ProtNLM"/>
    </source>
</evidence>
<name>A0A2K3QGD9_9HYPO</name>
<dbReference type="OrthoDB" id="5221171at2759"/>
<sequence>MSKRFKVAPILAVVTKEKGLGQDDSVLGFLMPFEGDSLEILADQSPDSTVPVTEEQLWDLARGVPELSRCGVMHGDINEWNTVLCRASASDSGSERSRLLLIDLGDEAPGYEGDEKALGSLFLWCLEHAPSLRGGPEGAQRIRTAAAMLRDGDFDEALGALSPR</sequence>
<accession>A0A2K3QGD9</accession>
<evidence type="ECO:0000313" key="1">
    <source>
        <dbReference type="EMBL" id="PNY26618.1"/>
    </source>
</evidence>
<dbReference type="AlphaFoldDB" id="A0A2K3QGD9"/>
<proteinExistence type="predicted"/>
<organism evidence="1 2">
    <name type="scientific">Tolypocladium capitatum</name>
    <dbReference type="NCBI Taxonomy" id="45235"/>
    <lineage>
        <taxon>Eukaryota</taxon>
        <taxon>Fungi</taxon>
        <taxon>Dikarya</taxon>
        <taxon>Ascomycota</taxon>
        <taxon>Pezizomycotina</taxon>
        <taxon>Sordariomycetes</taxon>
        <taxon>Hypocreomycetidae</taxon>
        <taxon>Hypocreales</taxon>
        <taxon>Ophiocordycipitaceae</taxon>
        <taxon>Tolypocladium</taxon>
    </lineage>
</organism>
<protein>
    <recommendedName>
        <fullName evidence="3">Protein kinase domain-containing protein</fullName>
    </recommendedName>
</protein>
<dbReference type="EMBL" id="NRSZ01000523">
    <property type="protein sequence ID" value="PNY26618.1"/>
    <property type="molecule type" value="Genomic_DNA"/>
</dbReference>
<keyword evidence="2" id="KW-1185">Reference proteome</keyword>
<comment type="caution">
    <text evidence="1">The sequence shown here is derived from an EMBL/GenBank/DDBJ whole genome shotgun (WGS) entry which is preliminary data.</text>
</comment>
<gene>
    <name evidence="1" type="ORF">TCAP_03450</name>
</gene>